<dbReference type="SUPFAM" id="SSF50978">
    <property type="entry name" value="WD40 repeat-like"/>
    <property type="match status" value="1"/>
</dbReference>
<dbReference type="EMBL" id="BGPR01210042">
    <property type="protein sequence ID" value="GBN39547.1"/>
    <property type="molecule type" value="Genomic_DNA"/>
</dbReference>
<reference evidence="1 2" key="1">
    <citation type="journal article" date="2019" name="Sci. Rep.">
        <title>Orb-weaving spider Araneus ventricosus genome elucidates the spidroin gene catalogue.</title>
        <authorList>
            <person name="Kono N."/>
            <person name="Nakamura H."/>
            <person name="Ohtoshi R."/>
            <person name="Moran D.A.P."/>
            <person name="Shinohara A."/>
            <person name="Yoshida Y."/>
            <person name="Fujiwara M."/>
            <person name="Mori M."/>
            <person name="Tomita M."/>
            <person name="Arakawa K."/>
        </authorList>
    </citation>
    <scope>NUCLEOTIDE SEQUENCE [LARGE SCALE GENOMIC DNA]</scope>
</reference>
<feature type="non-terminal residue" evidence="1">
    <location>
        <position position="110"/>
    </location>
</feature>
<dbReference type="AlphaFoldDB" id="A0A4Y2NNH8"/>
<sequence length="110" mass="12066">KLIITTHRVAVLSARRAEFRETAHPDSELIVYAAYNAAFDYFITVGNKASIAIWSTHSFSLIHEFTEAHVTTTKIGIPQVVDILAAALDPTERRLVTAGKECIVTAVNAK</sequence>
<proteinExistence type="predicted"/>
<feature type="non-terminal residue" evidence="1">
    <location>
        <position position="1"/>
    </location>
</feature>
<comment type="caution">
    <text evidence="1">The sequence shown here is derived from an EMBL/GenBank/DDBJ whole genome shotgun (WGS) entry which is preliminary data.</text>
</comment>
<gene>
    <name evidence="1" type="ORF">AVEN_59144_1</name>
</gene>
<dbReference type="Proteomes" id="UP000499080">
    <property type="component" value="Unassembled WGS sequence"/>
</dbReference>
<accession>A0A4Y2NNH8</accession>
<dbReference type="InterPro" id="IPR036322">
    <property type="entry name" value="WD40_repeat_dom_sf"/>
</dbReference>
<keyword evidence="2" id="KW-1185">Reference proteome</keyword>
<protein>
    <submittedName>
        <fullName evidence="1">Uncharacterized protein</fullName>
    </submittedName>
</protein>
<organism evidence="1 2">
    <name type="scientific">Araneus ventricosus</name>
    <name type="common">Orbweaver spider</name>
    <name type="synonym">Epeira ventricosa</name>
    <dbReference type="NCBI Taxonomy" id="182803"/>
    <lineage>
        <taxon>Eukaryota</taxon>
        <taxon>Metazoa</taxon>
        <taxon>Ecdysozoa</taxon>
        <taxon>Arthropoda</taxon>
        <taxon>Chelicerata</taxon>
        <taxon>Arachnida</taxon>
        <taxon>Araneae</taxon>
        <taxon>Araneomorphae</taxon>
        <taxon>Entelegynae</taxon>
        <taxon>Araneoidea</taxon>
        <taxon>Araneidae</taxon>
        <taxon>Araneus</taxon>
    </lineage>
</organism>
<evidence type="ECO:0000313" key="2">
    <source>
        <dbReference type="Proteomes" id="UP000499080"/>
    </source>
</evidence>
<name>A0A4Y2NNH8_ARAVE</name>
<evidence type="ECO:0000313" key="1">
    <source>
        <dbReference type="EMBL" id="GBN39547.1"/>
    </source>
</evidence>